<dbReference type="PANTHER" id="PTHR34606:SF15">
    <property type="entry name" value="BON DOMAIN-CONTAINING PROTEIN"/>
    <property type="match status" value="1"/>
</dbReference>
<dbReference type="AlphaFoldDB" id="A0A1T7HGY3"/>
<sequence>MNSANPTRDDMRIQDLVRDELKWASDVDAANVGVAVNDRTVTLSGEVHDYSHLLAAKRAALRVRGVTAVVNDLRVHPPTSLVVTETDIAKEVDRALRGATNIPDTVKAEVNGSHVTLSGQVRWDFQRRAAEHAVQHLRGVHSVRNSIALAPRAAADDTAARIKHAIIRNAQLDAKTINVAATGNKVTLTGTVRSWAEKRQAEAAAWSSPHVTQVDNHITVLAL</sequence>
<dbReference type="Pfam" id="PF04972">
    <property type="entry name" value="BON"/>
    <property type="match status" value="3"/>
</dbReference>
<dbReference type="InterPro" id="IPR007055">
    <property type="entry name" value="BON_dom"/>
</dbReference>
<feature type="domain" description="BON" evidence="1">
    <location>
        <begin position="9"/>
        <end position="77"/>
    </location>
</feature>
<dbReference type="Proteomes" id="UP000190074">
    <property type="component" value="Unassembled WGS sequence"/>
</dbReference>
<dbReference type="InterPro" id="IPR051686">
    <property type="entry name" value="Lipoprotein_DolP"/>
</dbReference>
<protein>
    <submittedName>
        <fullName evidence="2">Periplasmic protein</fullName>
    </submittedName>
</protein>
<dbReference type="SMART" id="SM00749">
    <property type="entry name" value="BON"/>
    <property type="match status" value="3"/>
</dbReference>
<evidence type="ECO:0000313" key="2">
    <source>
        <dbReference type="EMBL" id="SKM35376.1"/>
    </source>
</evidence>
<evidence type="ECO:0000313" key="3">
    <source>
        <dbReference type="Proteomes" id="UP000190074"/>
    </source>
</evidence>
<feature type="domain" description="BON" evidence="1">
    <location>
        <begin position="84"/>
        <end position="151"/>
    </location>
</feature>
<dbReference type="RefSeq" id="WP_005137494.1">
    <property type="nucleotide sequence ID" value="NZ_CP021122.1"/>
</dbReference>
<organism evidence="2 3">
    <name type="scientific">Mycobacteroides abscessus subsp. massiliense</name>
    <dbReference type="NCBI Taxonomy" id="1962118"/>
    <lineage>
        <taxon>Bacteria</taxon>
        <taxon>Bacillati</taxon>
        <taxon>Actinomycetota</taxon>
        <taxon>Actinomycetes</taxon>
        <taxon>Mycobacteriales</taxon>
        <taxon>Mycobacteriaceae</taxon>
        <taxon>Mycobacteroides</taxon>
        <taxon>Mycobacteroides abscessus</taxon>
    </lineage>
</organism>
<name>A0A1T7HGY3_9MYCO</name>
<dbReference type="Gene3D" id="3.30.1340.30">
    <property type="match status" value="3"/>
</dbReference>
<dbReference type="InterPro" id="IPR014004">
    <property type="entry name" value="Transpt-assoc_nodulatn_dom_bac"/>
</dbReference>
<feature type="domain" description="BON" evidence="1">
    <location>
        <begin position="154"/>
        <end position="222"/>
    </location>
</feature>
<dbReference type="PROSITE" id="PS50914">
    <property type="entry name" value="BON"/>
    <property type="match status" value="3"/>
</dbReference>
<dbReference type="PANTHER" id="PTHR34606">
    <property type="entry name" value="BON DOMAIN-CONTAINING PROTEIN"/>
    <property type="match status" value="1"/>
</dbReference>
<proteinExistence type="predicted"/>
<evidence type="ECO:0000259" key="1">
    <source>
        <dbReference type="PROSITE" id="PS50914"/>
    </source>
</evidence>
<reference evidence="2 3" key="1">
    <citation type="submission" date="2016-11" db="EMBL/GenBank/DDBJ databases">
        <authorList>
            <consortium name="Pathogen Informatics"/>
        </authorList>
    </citation>
    <scope>NUCLEOTIDE SEQUENCE [LARGE SCALE GENOMIC DNA]</scope>
    <source>
        <strain evidence="2 3">911</strain>
    </source>
</reference>
<gene>
    <name evidence="2" type="ORF">SAMEA2259716_03680</name>
</gene>
<dbReference type="EMBL" id="FVGW01000007">
    <property type="protein sequence ID" value="SKM35376.1"/>
    <property type="molecule type" value="Genomic_DNA"/>
</dbReference>
<accession>A0A1T7HGY3</accession>